<dbReference type="Pfam" id="PF01370">
    <property type="entry name" value="Epimerase"/>
    <property type="match status" value="1"/>
</dbReference>
<dbReference type="EMBL" id="KL596659">
    <property type="protein sequence ID" value="KER30525.1"/>
    <property type="molecule type" value="Genomic_DNA"/>
</dbReference>
<keyword evidence="12" id="KW-1185">Reference proteome</keyword>
<dbReference type="STRING" id="6198.A0A075A4L5"/>
<feature type="region of interest" description="Disordered" evidence="9">
    <location>
        <begin position="15"/>
        <end position="43"/>
    </location>
</feature>
<feature type="compositionally biased region" description="Basic and acidic residues" evidence="9">
    <location>
        <begin position="21"/>
        <end position="43"/>
    </location>
</feature>
<dbReference type="InterPro" id="IPR036291">
    <property type="entry name" value="NAD(P)-bd_dom_sf"/>
</dbReference>
<comment type="function">
    <text evidence="1">Catalyzes the two-step NADP-dependent conversion of GDP-4-dehydro-6-deoxy-D-mannose to GDP-fucose, involving an epimerase and a reductase reaction.</text>
</comment>
<dbReference type="PANTHER" id="PTHR43238">
    <property type="entry name" value="GDP-L-FUCOSE SYNTHASE"/>
    <property type="match status" value="1"/>
</dbReference>
<evidence type="ECO:0000313" key="12">
    <source>
        <dbReference type="Proteomes" id="UP000054324"/>
    </source>
</evidence>
<dbReference type="InterPro" id="IPR001509">
    <property type="entry name" value="Epimerase_deHydtase"/>
</dbReference>
<dbReference type="OrthoDB" id="202470at2759"/>
<dbReference type="EC" id="1.1.1.271" evidence="4"/>
<evidence type="ECO:0000256" key="2">
    <source>
        <dbReference type="ARBA" id="ARBA00004883"/>
    </source>
</evidence>
<dbReference type="Proteomes" id="UP000054324">
    <property type="component" value="Unassembled WGS sequence"/>
</dbReference>
<evidence type="ECO:0000256" key="9">
    <source>
        <dbReference type="SAM" id="MobiDB-lite"/>
    </source>
</evidence>
<dbReference type="InterPro" id="IPR028614">
    <property type="entry name" value="GDP_fucose/colitose_synth"/>
</dbReference>
<dbReference type="GO" id="GO:0050577">
    <property type="term" value="F:GDP-L-fucose synthase activity"/>
    <property type="evidence" value="ECO:0007669"/>
    <property type="project" value="UniProtKB-EC"/>
</dbReference>
<dbReference type="RefSeq" id="XP_009165665.1">
    <property type="nucleotide sequence ID" value="XM_009167401.1"/>
</dbReference>
<feature type="domain" description="NAD-dependent epimerase/dehydratase" evidence="10">
    <location>
        <begin position="63"/>
        <end position="294"/>
    </location>
</feature>
<reference evidence="11 12" key="1">
    <citation type="submission" date="2013-11" db="EMBL/GenBank/DDBJ databases">
        <title>Opisthorchis viverrini - life in the bile duct.</title>
        <authorList>
            <person name="Young N.D."/>
            <person name="Nagarajan N."/>
            <person name="Lin S.J."/>
            <person name="Korhonen P.K."/>
            <person name="Jex A.R."/>
            <person name="Hall R.S."/>
            <person name="Safavi-Hemami H."/>
            <person name="Kaewkong W."/>
            <person name="Bertrand D."/>
            <person name="Gao S."/>
            <person name="Seet Q."/>
            <person name="Wongkham S."/>
            <person name="Teh B.T."/>
            <person name="Wongkham C."/>
            <person name="Intapan P.M."/>
            <person name="Maleewong W."/>
            <person name="Yang X."/>
            <person name="Hu M."/>
            <person name="Wang Z."/>
            <person name="Hofmann A."/>
            <person name="Sternberg P.W."/>
            <person name="Tan P."/>
            <person name="Wang J."/>
            <person name="Gasser R.B."/>
        </authorList>
    </citation>
    <scope>NUCLEOTIDE SEQUENCE [LARGE SCALE GENOMIC DNA]</scope>
</reference>
<evidence type="ECO:0000313" key="11">
    <source>
        <dbReference type="EMBL" id="KER30525.1"/>
    </source>
</evidence>
<gene>
    <name evidence="11" type="ORF">T265_03011</name>
</gene>
<comment type="pathway">
    <text evidence="2">Nucleotide-sugar biosynthesis; GDP-L-fucose biosynthesis via de novo pathway; GDP-L-fucose from GDP-alpha-D-mannose: step 2/2.</text>
</comment>
<evidence type="ECO:0000256" key="5">
    <source>
        <dbReference type="ARBA" id="ARBA00022857"/>
    </source>
</evidence>
<accession>A0A075A4L5</accession>
<keyword evidence="5" id="KW-0521">NADP</keyword>
<dbReference type="GO" id="GO:0042351">
    <property type="term" value="P:'de novo' GDP-L-fucose biosynthetic process"/>
    <property type="evidence" value="ECO:0007669"/>
    <property type="project" value="UniProtKB-UniPathway"/>
</dbReference>
<name>A0A075A4L5_OPIVI</name>
<dbReference type="CTD" id="20317199"/>
<evidence type="ECO:0000256" key="1">
    <source>
        <dbReference type="ARBA" id="ARBA00002870"/>
    </source>
</evidence>
<evidence type="ECO:0000256" key="7">
    <source>
        <dbReference type="ARBA" id="ARBA00023235"/>
    </source>
</evidence>
<dbReference type="SUPFAM" id="SSF51735">
    <property type="entry name" value="NAD(P)-binding Rossmann-fold domains"/>
    <property type="match status" value="1"/>
</dbReference>
<dbReference type="KEGG" id="ovi:T265_03011"/>
<evidence type="ECO:0000256" key="4">
    <source>
        <dbReference type="ARBA" id="ARBA00012371"/>
    </source>
</evidence>
<evidence type="ECO:0000259" key="10">
    <source>
        <dbReference type="Pfam" id="PF01370"/>
    </source>
</evidence>
<organism evidence="11 12">
    <name type="scientific">Opisthorchis viverrini</name>
    <name type="common">Southeast Asian liver fluke</name>
    <dbReference type="NCBI Taxonomy" id="6198"/>
    <lineage>
        <taxon>Eukaryota</taxon>
        <taxon>Metazoa</taxon>
        <taxon>Spiralia</taxon>
        <taxon>Lophotrochozoa</taxon>
        <taxon>Platyhelminthes</taxon>
        <taxon>Trematoda</taxon>
        <taxon>Digenea</taxon>
        <taxon>Opisthorchiida</taxon>
        <taxon>Opisthorchiata</taxon>
        <taxon>Opisthorchiidae</taxon>
        <taxon>Opisthorchis</taxon>
    </lineage>
</organism>
<evidence type="ECO:0000256" key="8">
    <source>
        <dbReference type="ARBA" id="ARBA00032995"/>
    </source>
</evidence>
<keyword evidence="6" id="KW-0560">Oxidoreductase</keyword>
<dbReference type="PANTHER" id="PTHR43238:SF1">
    <property type="entry name" value="GDP-L-FUCOSE SYNTHASE"/>
    <property type="match status" value="1"/>
</dbReference>
<sequence>MPCLNKAWQTVFLPLTQQTHGGDRGNDSHLPRRTKRPGDLEPKRRSCVLIREPMPSDDNSRVILVTGGSGLVGNGIKIALGNDRYNLSRSDEKWVFASSKDVDLTDAVATQKYFESLNPSFVIHLAAKVGGLFANMSNNLEFFRQNMQINDNVLASSLAVGVRKVVSCLSTCIFPDKTTYPIDETMIHNGPPHDSNYGYSYAKRMLDVLNRGYTQHYGVVYTSVVPTNVFGPFDNFNLENSHVLPGLIHKAYLAKEQNTPLVVSGTGTPLRQFIYSVDLGRLIVYVLREYNDPSPIILSVPEEDEISIRHAAETVARAMGMITPKLMVSFEKRRTLRNYVRCYRTSNSHLSKKLSKKLVDGSEKIMS</sequence>
<dbReference type="Gene3D" id="3.40.50.720">
    <property type="entry name" value="NAD(P)-binding Rossmann-like Domain"/>
    <property type="match status" value="1"/>
</dbReference>
<dbReference type="Gene3D" id="3.90.25.10">
    <property type="entry name" value="UDP-galactose 4-epimerase, domain 1"/>
    <property type="match status" value="1"/>
</dbReference>
<evidence type="ECO:0000256" key="3">
    <source>
        <dbReference type="ARBA" id="ARBA00005959"/>
    </source>
</evidence>
<dbReference type="CDD" id="cd05239">
    <property type="entry name" value="GDP_FS_SDR_e"/>
    <property type="match status" value="1"/>
</dbReference>
<keyword evidence="7" id="KW-0413">Isomerase</keyword>
<comment type="similarity">
    <text evidence="3">Belongs to the NAD(P)-dependent epimerase/dehydratase family. Fucose synthase subfamily.</text>
</comment>
<dbReference type="UniPathway" id="UPA00128">
    <property type="reaction ID" value="UER00191"/>
</dbReference>
<dbReference type="GeneID" id="20317199"/>
<evidence type="ECO:0000256" key="6">
    <source>
        <dbReference type="ARBA" id="ARBA00023002"/>
    </source>
</evidence>
<proteinExistence type="inferred from homology"/>
<protein>
    <recommendedName>
        <fullName evidence="4">GDP-L-fucose synthase</fullName>
        <ecNumber evidence="4">1.1.1.271</ecNumber>
    </recommendedName>
    <alternativeName>
        <fullName evidence="8">GDP-4-keto-6-deoxy-D-mannose-3,5-epimerase-4-reductase</fullName>
    </alternativeName>
</protein>
<dbReference type="GO" id="GO:0016853">
    <property type="term" value="F:isomerase activity"/>
    <property type="evidence" value="ECO:0007669"/>
    <property type="project" value="UniProtKB-KW"/>
</dbReference>
<dbReference type="AlphaFoldDB" id="A0A075A4L5"/>